<dbReference type="SUPFAM" id="SSF51126">
    <property type="entry name" value="Pectin lyase-like"/>
    <property type="match status" value="1"/>
</dbReference>
<dbReference type="InterPro" id="IPR012334">
    <property type="entry name" value="Pectin_lyas_fold"/>
</dbReference>
<dbReference type="Proteomes" id="UP000244908">
    <property type="component" value="Chromosome"/>
</dbReference>
<evidence type="ECO:0000313" key="2">
    <source>
        <dbReference type="Proteomes" id="UP000244908"/>
    </source>
</evidence>
<dbReference type="Gene3D" id="2.160.20.20">
    <property type="match status" value="1"/>
</dbReference>
<dbReference type="InterPro" id="IPR011050">
    <property type="entry name" value="Pectin_lyase_fold/virulence"/>
</dbReference>
<protein>
    <recommendedName>
        <fullName evidence="3">S-layer family protein</fullName>
    </recommendedName>
</protein>
<sequence>MYANSIRMVGTENGVGVRNAGHIGTQAGSVVITADGRIENKGTINSAQNLQISTQQGINNQGTLQGNQDVTLSAEGKIENTSTGKISAAGNASISTQADLTNQGAISVSKKATVKSSANITNSGTIVTGQELSISANTLDNKGTLKSSGRTTVSTRGYLNNTAGAQIISDGFLSVNSGGPLTNQGDMSASDGATLTSQNAFFNSGILHSKGDLWINADQSISNYGTISADRNLSLTTYGTLFNQKMIYGKGLVSLNAGGNVTNQGTIGSDSRLTLTTAGSLLNNGTLYSRDTLEIHADNGVNNNGTISTSSDLNLTTKGSLLNDGTIYTNNNATINAVGSVTNAGTIGADHNLTLTTSDSLHNKGTLYSKGTGNYSISGNFINSKLMRSEDQLILNADGSIVNEADIFAFAGLNLSSGQSFYNRSKVFSGGKINLRATNSIVNASALVSLNDIMLVAANFNNTSEALLAAGVNDNGEMTGHGDIAIKAAQSANLQGQIAATGEINVVANGINLSGAQVSADSMVLQAQHGGINTDSTHLYVNNSLNAETSSSWSNLGGRLYANQLTLNAASLNNDASSEISANTTQLNIRGTLTNRGLIEGMLTHLQAQQIDNYGTGRIHGIWLQLQANTINNRFENGSAATLTGGTSINIGTNVLNNYAHSQIFSNGDISIGQTLDENGRASGLASEIHNHSATIEAQGNLKLAVNHLQNINDHFATELREVSHENITEYSLNNPNNRYTLDQLSFYQDNNNITYVLSPENPVQGSSDYYKYTYTQITRETTITENDPAKILAGGNLTISADSVLNDESQITAGNALNIDTHNMANIKISGIRSIDEVGTVIHYGANTQLDNQYTSSTVTPNIILQSDEIINNAPPYNDNDQTPVNPHQESYRPNINIPTMNIDRVTVQVNEISGPGEINIVATSPAQNIPLPDSNLYIMSPAVSNSAQVESDPKFTHYKTWLASDYMVNSLKTEHNNTHKRLSDDYYGQQFVRDQISNLAGQHLLNQSTNDEDQYAALIKAGLEFAQKFNIPLGAPLTSEQMSNLTSDIIWLINREVIQADGTKQTVQVPQVYAVMKL</sequence>
<dbReference type="KEGG" id="lpv:HYN51_11035"/>
<dbReference type="InterPro" id="IPR008619">
    <property type="entry name" value="Filamentous_hemagglutn_rpt"/>
</dbReference>
<evidence type="ECO:0000313" key="1">
    <source>
        <dbReference type="EMBL" id="AWH89045.1"/>
    </source>
</evidence>
<name>A0A2Y9TZD6_9GAMM</name>
<dbReference type="NCBIfam" id="TIGR01731">
    <property type="entry name" value="fil_hemag_20aa"/>
    <property type="match status" value="12"/>
</dbReference>
<reference evidence="1 2" key="1">
    <citation type="journal article" date="2019" name="Int. J. Syst. Evol. Microbiol.">
        <title>Limnobaculum parvum gen. nov., sp. nov., isolated from a freshwater lake.</title>
        <authorList>
            <person name="Baek C."/>
            <person name="Shin S.K."/>
            <person name="Yi H."/>
        </authorList>
    </citation>
    <scope>NUCLEOTIDE SEQUENCE [LARGE SCALE GENOMIC DNA]</scope>
    <source>
        <strain evidence="1 2">HYN0051</strain>
    </source>
</reference>
<dbReference type="InterPro" id="IPR012332">
    <property type="entry name" value="Autotransporter_pectin_lyase_C"/>
</dbReference>
<dbReference type="InterPro" id="IPR010069">
    <property type="entry name" value="CdiA_FHA1_rpt"/>
</dbReference>
<dbReference type="EMBL" id="CP029185">
    <property type="protein sequence ID" value="AWH89045.1"/>
    <property type="molecule type" value="Genomic_DNA"/>
</dbReference>
<dbReference type="RefSeq" id="WP_108901101.1">
    <property type="nucleotide sequence ID" value="NZ_CP029185.2"/>
</dbReference>
<evidence type="ECO:0008006" key="3">
    <source>
        <dbReference type="Google" id="ProtNLM"/>
    </source>
</evidence>
<organism evidence="1 2">
    <name type="scientific">Limnobaculum parvum</name>
    <dbReference type="NCBI Taxonomy" id="2172103"/>
    <lineage>
        <taxon>Bacteria</taxon>
        <taxon>Pseudomonadati</taxon>
        <taxon>Pseudomonadota</taxon>
        <taxon>Gammaproteobacteria</taxon>
        <taxon>Enterobacterales</taxon>
        <taxon>Budviciaceae</taxon>
        <taxon>Limnobaculum</taxon>
    </lineage>
</organism>
<dbReference type="OrthoDB" id="2664633at2"/>
<proteinExistence type="predicted"/>
<dbReference type="Gene3D" id="2.160.20.10">
    <property type="entry name" value="Single-stranded right-handed beta-helix, Pectin lyase-like"/>
    <property type="match status" value="1"/>
</dbReference>
<gene>
    <name evidence="1" type="ORF">HYN51_11035</name>
</gene>
<dbReference type="AlphaFoldDB" id="A0A2Y9TZD6"/>
<keyword evidence="2" id="KW-1185">Reference proteome</keyword>
<dbReference type="Pfam" id="PF05594">
    <property type="entry name" value="Fil_haemagg"/>
    <property type="match status" value="8"/>
</dbReference>
<accession>A0A2Y9TZD6</accession>